<dbReference type="KEGG" id="pus:CKA81_01120"/>
<keyword evidence="3" id="KW-1185">Reference proteome</keyword>
<dbReference type="InterPro" id="IPR021333">
    <property type="entry name" value="DUF2946"/>
</dbReference>
<keyword evidence="1" id="KW-0732">Signal</keyword>
<evidence type="ECO:0000256" key="1">
    <source>
        <dbReference type="SAM" id="SignalP"/>
    </source>
</evidence>
<gene>
    <name evidence="2" type="ORF">CKA81_01120</name>
</gene>
<name>A0A410G8Q9_9BURK</name>
<sequence length="139" mass="14314">MIRRRYRSLAAWLALFAMLLSSITPVISQSLAATHGNTSLVAEAQYCGQAPNAEMGLGGVPALMLDEDDTSSSSGQTAWHDACGYCTLASACPMVLVVCASVLAMAQAPTLPVPSADDAVPPSAAVYPHALTRAPPVLA</sequence>
<dbReference type="RefSeq" id="WP_128353649.1">
    <property type="nucleotide sequence ID" value="NZ_CP022987.1"/>
</dbReference>
<evidence type="ECO:0000313" key="2">
    <source>
        <dbReference type="EMBL" id="QAA92595.1"/>
    </source>
</evidence>
<feature type="signal peptide" evidence="1">
    <location>
        <begin position="1"/>
        <end position="28"/>
    </location>
</feature>
<dbReference type="Pfam" id="PF11162">
    <property type="entry name" value="DUF2946"/>
    <property type="match status" value="1"/>
</dbReference>
<dbReference type="EMBL" id="CP022987">
    <property type="protein sequence ID" value="QAA92595.1"/>
    <property type="molecule type" value="Genomic_DNA"/>
</dbReference>
<evidence type="ECO:0000313" key="3">
    <source>
        <dbReference type="Proteomes" id="UP000283474"/>
    </source>
</evidence>
<evidence type="ECO:0008006" key="4">
    <source>
        <dbReference type="Google" id="ProtNLM"/>
    </source>
</evidence>
<reference evidence="2 3" key="1">
    <citation type="submission" date="2017-08" db="EMBL/GenBank/DDBJ databases">
        <authorList>
            <person name="Park S.-J."/>
            <person name="Kim H."/>
        </authorList>
    </citation>
    <scope>NUCLEOTIDE SEQUENCE [LARGE SCALE GENOMIC DNA]</scope>
    <source>
        <strain evidence="3">ye3</strain>
    </source>
</reference>
<dbReference type="AlphaFoldDB" id="A0A410G8Q9"/>
<accession>A0A410G8Q9</accession>
<dbReference type="Proteomes" id="UP000283474">
    <property type="component" value="Chromosome"/>
</dbReference>
<protein>
    <recommendedName>
        <fullName evidence="4">DUF2946 domain-containing protein</fullName>
    </recommendedName>
</protein>
<feature type="chain" id="PRO_5019150007" description="DUF2946 domain-containing protein" evidence="1">
    <location>
        <begin position="29"/>
        <end position="139"/>
    </location>
</feature>
<organism evidence="2 3">
    <name type="scientific">Pollutimonas thiosulfatoxidans</name>
    <dbReference type="NCBI Taxonomy" id="2028345"/>
    <lineage>
        <taxon>Bacteria</taxon>
        <taxon>Pseudomonadati</taxon>
        <taxon>Pseudomonadota</taxon>
        <taxon>Betaproteobacteria</taxon>
        <taxon>Burkholderiales</taxon>
        <taxon>Alcaligenaceae</taxon>
        <taxon>Pollutimonas</taxon>
    </lineage>
</organism>
<proteinExistence type="predicted"/>